<dbReference type="InterPro" id="IPR050418">
    <property type="entry name" value="D-iso_2-hydroxyacid_DH_PdxB"/>
</dbReference>
<dbReference type="PANTHER" id="PTHR43761">
    <property type="entry name" value="D-ISOMER SPECIFIC 2-HYDROXYACID DEHYDROGENASE FAMILY PROTEIN (AFU_ORTHOLOGUE AFUA_1G13630)"/>
    <property type="match status" value="1"/>
</dbReference>
<comment type="similarity">
    <text evidence="1 4">Belongs to the D-isomer specific 2-hydroxyacid dehydrogenase family.</text>
</comment>
<keyword evidence="3" id="KW-0520">NAD</keyword>
<dbReference type="SUPFAM" id="SSF51735">
    <property type="entry name" value="NAD(P)-binding Rossmann-fold domains"/>
    <property type="match status" value="1"/>
</dbReference>
<dbReference type="Pfam" id="PF00389">
    <property type="entry name" value="2-Hacid_dh"/>
    <property type="match status" value="1"/>
</dbReference>
<dbReference type="Pfam" id="PF02826">
    <property type="entry name" value="2-Hacid_dh_C"/>
    <property type="match status" value="1"/>
</dbReference>
<dbReference type="RefSeq" id="WP_109065994.1">
    <property type="nucleotide sequence ID" value="NZ_QEYG01000025.1"/>
</dbReference>
<protein>
    <submittedName>
        <fullName evidence="7">D-2-hydroxyacid dehydrogenase</fullName>
    </submittedName>
</protein>
<evidence type="ECO:0000256" key="1">
    <source>
        <dbReference type="ARBA" id="ARBA00005854"/>
    </source>
</evidence>
<evidence type="ECO:0000313" key="7">
    <source>
        <dbReference type="EMBL" id="PWE22226.1"/>
    </source>
</evidence>
<dbReference type="InterPro" id="IPR029753">
    <property type="entry name" value="D-isomer_DH_CS"/>
</dbReference>
<evidence type="ECO:0000256" key="4">
    <source>
        <dbReference type="RuleBase" id="RU003719"/>
    </source>
</evidence>
<dbReference type="InterPro" id="IPR036291">
    <property type="entry name" value="NAD(P)-bd_dom_sf"/>
</dbReference>
<dbReference type="NCBIfam" id="NF006263">
    <property type="entry name" value="PRK08410.1"/>
    <property type="match status" value="1"/>
</dbReference>
<keyword evidence="2 4" id="KW-0560">Oxidoreductase</keyword>
<accession>A0A2U2C1N3</accession>
<dbReference type="GO" id="GO:0051287">
    <property type="term" value="F:NAD binding"/>
    <property type="evidence" value="ECO:0007669"/>
    <property type="project" value="InterPro"/>
</dbReference>
<proteinExistence type="inferred from homology"/>
<dbReference type="Gene3D" id="3.40.50.720">
    <property type="entry name" value="NAD(P)-binding Rossmann-like Domain"/>
    <property type="match status" value="2"/>
</dbReference>
<gene>
    <name evidence="7" type="ORF">DF188_03700</name>
</gene>
<evidence type="ECO:0000256" key="3">
    <source>
        <dbReference type="ARBA" id="ARBA00023027"/>
    </source>
</evidence>
<dbReference type="Proteomes" id="UP000245014">
    <property type="component" value="Unassembled WGS sequence"/>
</dbReference>
<dbReference type="EMBL" id="QEYI01000002">
    <property type="protein sequence ID" value="PWE22226.1"/>
    <property type="molecule type" value="Genomic_DNA"/>
</dbReference>
<dbReference type="InterPro" id="IPR006140">
    <property type="entry name" value="D-isomer_DH_NAD-bd"/>
</dbReference>
<dbReference type="STRING" id="28200.GCA_001572935_01056"/>
<dbReference type="InterPro" id="IPR006139">
    <property type="entry name" value="D-isomer_2_OHA_DH_cat_dom"/>
</dbReference>
<dbReference type="SUPFAM" id="SSF52283">
    <property type="entry name" value="Formate/glycerate dehydrogenase catalytic domain-like"/>
    <property type="match status" value="1"/>
</dbReference>
<dbReference type="AlphaFoldDB" id="A0A2U2C1N3"/>
<organism evidence="7 8">
    <name type="scientific">Aliarcobacter skirrowii</name>
    <dbReference type="NCBI Taxonomy" id="28200"/>
    <lineage>
        <taxon>Bacteria</taxon>
        <taxon>Pseudomonadati</taxon>
        <taxon>Campylobacterota</taxon>
        <taxon>Epsilonproteobacteria</taxon>
        <taxon>Campylobacterales</taxon>
        <taxon>Arcobacteraceae</taxon>
        <taxon>Aliarcobacter</taxon>
    </lineage>
</organism>
<feature type="domain" description="D-isomer specific 2-hydroxyacid dehydrogenase NAD-binding" evidence="6">
    <location>
        <begin position="105"/>
        <end position="285"/>
    </location>
</feature>
<reference evidence="7 8" key="1">
    <citation type="submission" date="2018-05" db="EMBL/GenBank/DDBJ databases">
        <title>Antimicrobial susceptibility testing and genomic analysis of Arcobacter skirrowii strains and one Arcobacter butzleri isolated from German poultry farms.</title>
        <authorList>
            <person name="Haenel I."/>
            <person name="Hotzel H."/>
            <person name="Tomaso H."/>
            <person name="Busch A."/>
        </authorList>
    </citation>
    <scope>NUCLEOTIDE SEQUENCE [LARGE SCALE GENOMIC DNA]</scope>
    <source>
        <strain evidence="8">v</strain>
    </source>
</reference>
<feature type="domain" description="D-isomer specific 2-hydroxyacid dehydrogenase catalytic" evidence="5">
    <location>
        <begin position="16"/>
        <end position="309"/>
    </location>
</feature>
<dbReference type="GO" id="GO:0016616">
    <property type="term" value="F:oxidoreductase activity, acting on the CH-OH group of donors, NAD or NADP as acceptor"/>
    <property type="evidence" value="ECO:0007669"/>
    <property type="project" value="InterPro"/>
</dbReference>
<evidence type="ECO:0000313" key="8">
    <source>
        <dbReference type="Proteomes" id="UP000245014"/>
    </source>
</evidence>
<dbReference type="PROSITE" id="PS00671">
    <property type="entry name" value="D_2_HYDROXYACID_DH_3"/>
    <property type="match status" value="1"/>
</dbReference>
<dbReference type="PANTHER" id="PTHR43761:SF1">
    <property type="entry name" value="D-ISOMER SPECIFIC 2-HYDROXYACID DEHYDROGENASE CATALYTIC DOMAIN-CONTAINING PROTEIN-RELATED"/>
    <property type="match status" value="1"/>
</dbReference>
<evidence type="ECO:0000256" key="2">
    <source>
        <dbReference type="ARBA" id="ARBA00023002"/>
    </source>
</evidence>
<sequence>MKIVILDRKTLGFDIDVSIFNKFGSVTSYDVTKKDETKSRIKDADIILTNKVYVGKDELENSKVKLICITATGTNNVDLNYAKDSNIVVKNVAGYSTSSVVQLGFSMILYFVQKINYYKNYVDGGNWQNSDIFTHIDMPFYELDNKRVGIIGLGEIGRDFAKKAKAFNCEVVYYSTSGENKNSEYKSLSLEELLKTSDIISIHAPLNEKTKDLLKYEELNMLKDGAILLNLGRGGIINEEDLAKILDQRDILCGLDVLSLEPISKDNPLLKVINKQRLLLTPHIAWASVEARKRLVEKVALNIEEFLKESGY</sequence>
<evidence type="ECO:0000259" key="6">
    <source>
        <dbReference type="Pfam" id="PF02826"/>
    </source>
</evidence>
<comment type="caution">
    <text evidence="7">The sequence shown here is derived from an EMBL/GenBank/DDBJ whole genome shotgun (WGS) entry which is preliminary data.</text>
</comment>
<evidence type="ECO:0000259" key="5">
    <source>
        <dbReference type="Pfam" id="PF00389"/>
    </source>
</evidence>
<name>A0A2U2C1N3_9BACT</name>